<dbReference type="EMBL" id="CP001739">
    <property type="protein sequence ID" value="ACZ09890.1"/>
    <property type="molecule type" value="Genomic_DNA"/>
</dbReference>
<keyword evidence="6" id="KW-0547">Nucleotide-binding</keyword>
<dbReference type="STRING" id="526218.Sterm_3048"/>
<evidence type="ECO:0000256" key="8">
    <source>
        <dbReference type="ARBA" id="ARBA00022967"/>
    </source>
</evidence>
<dbReference type="CDD" id="cd03215">
    <property type="entry name" value="ABC_Carb_Monos_II"/>
    <property type="match status" value="1"/>
</dbReference>
<keyword evidence="7" id="KW-0067">ATP-binding</keyword>
<evidence type="ECO:0000256" key="3">
    <source>
        <dbReference type="ARBA" id="ARBA00022475"/>
    </source>
</evidence>
<proteinExistence type="predicted"/>
<protein>
    <submittedName>
        <fullName evidence="11">ABC transporter related protein</fullName>
    </submittedName>
</protein>
<dbReference type="Proteomes" id="UP000000845">
    <property type="component" value="Chromosome"/>
</dbReference>
<feature type="domain" description="ABC transporter" evidence="10">
    <location>
        <begin position="8"/>
        <end position="247"/>
    </location>
</feature>
<dbReference type="InterPro" id="IPR003439">
    <property type="entry name" value="ABC_transporter-like_ATP-bd"/>
</dbReference>
<evidence type="ECO:0000256" key="6">
    <source>
        <dbReference type="ARBA" id="ARBA00022741"/>
    </source>
</evidence>
<dbReference type="Pfam" id="PF00005">
    <property type="entry name" value="ABC_tran"/>
    <property type="match status" value="2"/>
</dbReference>
<dbReference type="GO" id="GO:0005524">
    <property type="term" value="F:ATP binding"/>
    <property type="evidence" value="ECO:0007669"/>
    <property type="project" value="UniProtKB-KW"/>
</dbReference>
<keyword evidence="9" id="KW-0472">Membrane</keyword>
<dbReference type="InterPro" id="IPR003593">
    <property type="entry name" value="AAA+_ATPase"/>
</dbReference>
<dbReference type="SUPFAM" id="SSF52540">
    <property type="entry name" value="P-loop containing nucleoside triphosphate hydrolases"/>
    <property type="match status" value="2"/>
</dbReference>
<evidence type="ECO:0000256" key="9">
    <source>
        <dbReference type="ARBA" id="ARBA00023136"/>
    </source>
</evidence>
<dbReference type="SMART" id="SM00382">
    <property type="entry name" value="AAA"/>
    <property type="match status" value="2"/>
</dbReference>
<dbReference type="InterPro" id="IPR017871">
    <property type="entry name" value="ABC_transporter-like_CS"/>
</dbReference>
<dbReference type="KEGG" id="str:Sterm_3048"/>
<feature type="domain" description="ABC transporter" evidence="10">
    <location>
        <begin position="260"/>
        <end position="508"/>
    </location>
</feature>
<evidence type="ECO:0000256" key="2">
    <source>
        <dbReference type="ARBA" id="ARBA00022448"/>
    </source>
</evidence>
<evidence type="ECO:0000313" key="11">
    <source>
        <dbReference type="EMBL" id="ACZ09890.1"/>
    </source>
</evidence>
<name>D1ANT6_SEBTE</name>
<dbReference type="HOGENOM" id="CLU_000604_92_3_0"/>
<sequence>MENIEKLVEMKNITKKFSGVTALDNISFDVRKGEVHVLLGENGAGKSTLMKILSGAYQPTSGSINLKGKDYNQLTPKDSYENGISIIYQELSVINELSVQENLFVGKLPTRKVLGVNLVDYKKMKEVAEVLTKKVGLHRDLNIFVEELSICEKQQLEIAKSLVSDADIIIMDEPTTSLTQEETDQLFAIIRQLKSEGKGIVYISHKLKELKEIGDRVTVLKDGTYVGTREVKDVEVKDLVSMMVGREIKSKYPSNNPELDRTKTIFEAKNITRYDGKAKNVSFKLQQGEILGFAGLIGSGRSELMNAVFGADPIKEGSISLFGKELKPKSEYISIKNGIAFVTENRRETGFFHNFDIKENISILPFIKNSKLGGTWGLINSKMEKKYADDEKKKLNIKCSSINQNITELSGGNQQKVILGKWMAAESSLIIFDEPTKGIDVGSKSEIYTLMRKLSDEGKGVLMVSSELPELLAVCDKIAVFKNGEIAEILSADEATEEKIMYILTHEGDMKND</sequence>
<keyword evidence="3" id="KW-1003">Cell membrane</keyword>
<evidence type="ECO:0000256" key="7">
    <source>
        <dbReference type="ARBA" id="ARBA00022840"/>
    </source>
</evidence>
<evidence type="ECO:0000256" key="5">
    <source>
        <dbReference type="ARBA" id="ARBA00022737"/>
    </source>
</evidence>
<dbReference type="GO" id="GO:0016887">
    <property type="term" value="F:ATP hydrolysis activity"/>
    <property type="evidence" value="ECO:0007669"/>
    <property type="project" value="InterPro"/>
</dbReference>
<dbReference type="eggNOG" id="COG1129">
    <property type="taxonomic scope" value="Bacteria"/>
</dbReference>
<dbReference type="PANTHER" id="PTHR43790:SF3">
    <property type="entry name" value="D-ALLOSE IMPORT ATP-BINDING PROTEIN ALSA-RELATED"/>
    <property type="match status" value="1"/>
</dbReference>
<dbReference type="FunFam" id="3.40.50.300:FF:000127">
    <property type="entry name" value="Ribose import ATP-binding protein RbsA"/>
    <property type="match status" value="1"/>
</dbReference>
<keyword evidence="12" id="KW-1185">Reference proteome</keyword>
<dbReference type="InterPro" id="IPR027417">
    <property type="entry name" value="P-loop_NTPase"/>
</dbReference>
<dbReference type="Gene3D" id="3.40.50.300">
    <property type="entry name" value="P-loop containing nucleotide triphosphate hydrolases"/>
    <property type="match status" value="2"/>
</dbReference>
<evidence type="ECO:0000313" key="12">
    <source>
        <dbReference type="Proteomes" id="UP000000845"/>
    </source>
</evidence>
<keyword evidence="4" id="KW-0762">Sugar transport</keyword>
<keyword evidence="2" id="KW-0813">Transport</keyword>
<gene>
    <name evidence="11" type="ordered locus">Sterm_3048</name>
</gene>
<dbReference type="PANTHER" id="PTHR43790">
    <property type="entry name" value="CARBOHYDRATE TRANSPORT ATP-BINDING PROTEIN MG119-RELATED"/>
    <property type="match status" value="1"/>
</dbReference>
<dbReference type="InterPro" id="IPR050107">
    <property type="entry name" value="ABC_carbohydrate_import_ATPase"/>
</dbReference>
<dbReference type="AlphaFoldDB" id="D1ANT6"/>
<evidence type="ECO:0000256" key="4">
    <source>
        <dbReference type="ARBA" id="ARBA00022597"/>
    </source>
</evidence>
<dbReference type="CDD" id="cd03216">
    <property type="entry name" value="ABC_Carb_Monos_I"/>
    <property type="match status" value="1"/>
</dbReference>
<reference evidence="11 12" key="2">
    <citation type="journal article" date="2010" name="Stand. Genomic Sci.">
        <title>Complete genome sequence of Sebaldella termitidis type strain (NCTC 11300).</title>
        <authorList>
            <person name="Harmon-Smith M."/>
            <person name="Celia L."/>
            <person name="Chertkov O."/>
            <person name="Lapidus A."/>
            <person name="Copeland A."/>
            <person name="Glavina Del Rio T."/>
            <person name="Nolan M."/>
            <person name="Lucas S."/>
            <person name="Tice H."/>
            <person name="Cheng J.F."/>
            <person name="Han C."/>
            <person name="Detter J.C."/>
            <person name="Bruce D."/>
            <person name="Goodwin L."/>
            <person name="Pitluck S."/>
            <person name="Pati A."/>
            <person name="Liolios K."/>
            <person name="Ivanova N."/>
            <person name="Mavromatis K."/>
            <person name="Mikhailova N."/>
            <person name="Chen A."/>
            <person name="Palaniappan K."/>
            <person name="Land M."/>
            <person name="Hauser L."/>
            <person name="Chang Y.J."/>
            <person name="Jeffries C.D."/>
            <person name="Brettin T."/>
            <person name="Goker M."/>
            <person name="Beck B."/>
            <person name="Bristow J."/>
            <person name="Eisen J.A."/>
            <person name="Markowitz V."/>
            <person name="Hugenholtz P."/>
            <person name="Kyrpides N.C."/>
            <person name="Klenk H.P."/>
            <person name="Chen F."/>
        </authorList>
    </citation>
    <scope>NUCLEOTIDE SEQUENCE [LARGE SCALE GENOMIC DNA]</scope>
    <source>
        <strain evidence="12">ATCC 33386 / NCTC 11300</strain>
    </source>
</reference>
<dbReference type="PROSITE" id="PS50893">
    <property type="entry name" value="ABC_TRANSPORTER_2"/>
    <property type="match status" value="2"/>
</dbReference>
<keyword evidence="5" id="KW-0677">Repeat</keyword>
<evidence type="ECO:0000256" key="1">
    <source>
        <dbReference type="ARBA" id="ARBA00004202"/>
    </source>
</evidence>
<dbReference type="NCBIfam" id="NF007253">
    <property type="entry name" value="PRK09700.1"/>
    <property type="match status" value="1"/>
</dbReference>
<accession>D1ANT6</accession>
<dbReference type="PROSITE" id="PS00211">
    <property type="entry name" value="ABC_TRANSPORTER_1"/>
    <property type="match status" value="1"/>
</dbReference>
<comment type="subcellular location">
    <subcellularLocation>
        <location evidence="1">Cell membrane</location>
        <topology evidence="1">Peripheral membrane protein</topology>
    </subcellularLocation>
</comment>
<keyword evidence="8" id="KW-1278">Translocase</keyword>
<reference evidence="12" key="1">
    <citation type="submission" date="2009-09" db="EMBL/GenBank/DDBJ databases">
        <title>The complete chromosome of Sebaldella termitidis ATCC 33386.</title>
        <authorList>
            <consortium name="US DOE Joint Genome Institute (JGI-PGF)"/>
            <person name="Lucas S."/>
            <person name="Copeland A."/>
            <person name="Lapidus A."/>
            <person name="Glavina del Rio T."/>
            <person name="Dalin E."/>
            <person name="Tice H."/>
            <person name="Bruce D."/>
            <person name="Goodwin L."/>
            <person name="Pitluck S."/>
            <person name="Kyrpides N."/>
            <person name="Mavromatis K."/>
            <person name="Ivanova N."/>
            <person name="Mikhailova N."/>
            <person name="Sims D."/>
            <person name="Meincke L."/>
            <person name="Brettin T."/>
            <person name="Detter J.C."/>
            <person name="Han C."/>
            <person name="Larimer F."/>
            <person name="Land M."/>
            <person name="Hauser L."/>
            <person name="Markowitz V."/>
            <person name="Cheng J.F."/>
            <person name="Hugenholtz P."/>
            <person name="Woyke T."/>
            <person name="Wu D."/>
            <person name="Eisen J.A."/>
        </authorList>
    </citation>
    <scope>NUCLEOTIDE SEQUENCE [LARGE SCALE GENOMIC DNA]</scope>
    <source>
        <strain evidence="12">ATCC 33386 / NCTC 11300</strain>
    </source>
</reference>
<evidence type="ECO:0000259" key="10">
    <source>
        <dbReference type="PROSITE" id="PS50893"/>
    </source>
</evidence>
<organism evidence="11 12">
    <name type="scientific">Sebaldella termitidis (strain ATCC 33386 / NCTC 11300)</name>
    <dbReference type="NCBI Taxonomy" id="526218"/>
    <lineage>
        <taxon>Bacteria</taxon>
        <taxon>Fusobacteriati</taxon>
        <taxon>Fusobacteriota</taxon>
        <taxon>Fusobacteriia</taxon>
        <taxon>Fusobacteriales</taxon>
        <taxon>Leptotrichiaceae</taxon>
        <taxon>Sebaldella</taxon>
    </lineage>
</organism>
<dbReference type="GO" id="GO:0005886">
    <property type="term" value="C:plasma membrane"/>
    <property type="evidence" value="ECO:0007669"/>
    <property type="project" value="UniProtKB-SubCell"/>
</dbReference>